<evidence type="ECO:0000313" key="9">
    <source>
        <dbReference type="EMBL" id="MBL7626773.1"/>
    </source>
</evidence>
<keyword evidence="10" id="KW-1185">Reference proteome</keyword>
<comment type="catalytic activity">
    <reaction evidence="6">
        <text>L-threonyl-[protein] + ATP = 3-O-(5'-adenylyl)-L-threonyl-[protein] + diphosphate</text>
        <dbReference type="Rhea" id="RHEA:54292"/>
        <dbReference type="Rhea" id="RHEA-COMP:11060"/>
        <dbReference type="Rhea" id="RHEA-COMP:13847"/>
        <dbReference type="ChEBI" id="CHEBI:30013"/>
        <dbReference type="ChEBI" id="CHEBI:30616"/>
        <dbReference type="ChEBI" id="CHEBI:33019"/>
        <dbReference type="ChEBI" id="CHEBI:138113"/>
        <dbReference type="EC" id="2.7.7.108"/>
    </reaction>
</comment>
<dbReference type="PROSITE" id="PS51459">
    <property type="entry name" value="FIDO"/>
    <property type="match status" value="1"/>
</dbReference>
<evidence type="ECO:0000256" key="4">
    <source>
        <dbReference type="ARBA" id="ARBA00022840"/>
    </source>
</evidence>
<evidence type="ECO:0000256" key="7">
    <source>
        <dbReference type="ARBA" id="ARBA00048696"/>
    </source>
</evidence>
<dbReference type="Proteomes" id="UP000604475">
    <property type="component" value="Unassembled WGS sequence"/>
</dbReference>
<evidence type="ECO:0000259" key="8">
    <source>
        <dbReference type="PROSITE" id="PS51459"/>
    </source>
</evidence>
<dbReference type="SUPFAM" id="SSF140931">
    <property type="entry name" value="Fic-like"/>
    <property type="match status" value="1"/>
</dbReference>
<accession>A0A937UM74</accession>
<evidence type="ECO:0000256" key="5">
    <source>
        <dbReference type="ARBA" id="ARBA00034531"/>
    </source>
</evidence>
<evidence type="ECO:0000313" key="10">
    <source>
        <dbReference type="Proteomes" id="UP000604475"/>
    </source>
</evidence>
<dbReference type="GO" id="GO:0051302">
    <property type="term" value="P:regulation of cell division"/>
    <property type="evidence" value="ECO:0007669"/>
    <property type="project" value="TreeGrafter"/>
</dbReference>
<gene>
    <name evidence="9" type="ORF">I7412_06235</name>
</gene>
<keyword evidence="3" id="KW-0547">Nucleotide-binding</keyword>
<dbReference type="AlphaFoldDB" id="A0A937UM74"/>
<organism evidence="9 10">
    <name type="scientific">Frankia nepalensis</name>
    <dbReference type="NCBI Taxonomy" id="1836974"/>
    <lineage>
        <taxon>Bacteria</taxon>
        <taxon>Bacillati</taxon>
        <taxon>Actinomycetota</taxon>
        <taxon>Actinomycetes</taxon>
        <taxon>Frankiales</taxon>
        <taxon>Frankiaceae</taxon>
        <taxon>Frankia</taxon>
    </lineage>
</organism>
<dbReference type="Gene3D" id="1.10.3290.10">
    <property type="entry name" value="Fido-like domain"/>
    <property type="match status" value="1"/>
</dbReference>
<dbReference type="InterPro" id="IPR003812">
    <property type="entry name" value="Fido"/>
</dbReference>
<keyword evidence="1" id="KW-0808">Transferase</keyword>
<evidence type="ECO:0000256" key="3">
    <source>
        <dbReference type="ARBA" id="ARBA00022741"/>
    </source>
</evidence>
<dbReference type="EMBL" id="JAEACQ010000148">
    <property type="protein sequence ID" value="MBL7626773.1"/>
    <property type="molecule type" value="Genomic_DNA"/>
</dbReference>
<name>A0A937UM74_9ACTN</name>
<dbReference type="PANTHER" id="PTHR39560">
    <property type="entry name" value="PROTEIN ADENYLYLTRANSFERASE FIC-RELATED"/>
    <property type="match status" value="1"/>
</dbReference>
<comment type="caution">
    <text evidence="9">The sequence shown here is derived from an EMBL/GenBank/DDBJ whole genome shotgun (WGS) entry which is preliminary data.</text>
</comment>
<dbReference type="Pfam" id="PF02661">
    <property type="entry name" value="Fic"/>
    <property type="match status" value="1"/>
</dbReference>
<dbReference type="RefSeq" id="WP_203002371.1">
    <property type="nucleotide sequence ID" value="NZ_JADWYU010000104.1"/>
</dbReference>
<dbReference type="EC" id="2.7.7.108" evidence="5"/>
<dbReference type="PANTHER" id="PTHR39560:SF1">
    <property type="entry name" value="PROTEIN ADENYLYLTRANSFERASE FIC-RELATED"/>
    <property type="match status" value="1"/>
</dbReference>
<dbReference type="GO" id="GO:0070733">
    <property type="term" value="F:AMPylase activity"/>
    <property type="evidence" value="ECO:0007669"/>
    <property type="project" value="UniProtKB-EC"/>
</dbReference>
<protein>
    <recommendedName>
        <fullName evidence="5">protein adenylyltransferase</fullName>
        <ecNumber evidence="5">2.7.7.108</ecNumber>
    </recommendedName>
</protein>
<dbReference type="GO" id="GO:0005524">
    <property type="term" value="F:ATP binding"/>
    <property type="evidence" value="ECO:0007669"/>
    <property type="project" value="UniProtKB-KW"/>
</dbReference>
<proteinExistence type="predicted"/>
<evidence type="ECO:0000256" key="2">
    <source>
        <dbReference type="ARBA" id="ARBA00022695"/>
    </source>
</evidence>
<keyword evidence="4" id="KW-0067">ATP-binding</keyword>
<comment type="catalytic activity">
    <reaction evidence="7">
        <text>L-tyrosyl-[protein] + ATP = O-(5'-adenylyl)-L-tyrosyl-[protein] + diphosphate</text>
        <dbReference type="Rhea" id="RHEA:54288"/>
        <dbReference type="Rhea" id="RHEA-COMP:10136"/>
        <dbReference type="Rhea" id="RHEA-COMP:13846"/>
        <dbReference type="ChEBI" id="CHEBI:30616"/>
        <dbReference type="ChEBI" id="CHEBI:33019"/>
        <dbReference type="ChEBI" id="CHEBI:46858"/>
        <dbReference type="ChEBI" id="CHEBI:83624"/>
        <dbReference type="EC" id="2.7.7.108"/>
    </reaction>
</comment>
<evidence type="ECO:0000256" key="6">
    <source>
        <dbReference type="ARBA" id="ARBA00047939"/>
    </source>
</evidence>
<dbReference type="InterPro" id="IPR036597">
    <property type="entry name" value="Fido-like_dom_sf"/>
</dbReference>
<feature type="domain" description="Fido" evidence="8">
    <location>
        <begin position="50"/>
        <end position="188"/>
    </location>
</feature>
<evidence type="ECO:0000256" key="1">
    <source>
        <dbReference type="ARBA" id="ARBA00022679"/>
    </source>
</evidence>
<sequence length="194" mass="22185">MDDDPYCWPGTECLRNLLDIRDAKELDKAEHELAGVRNAALTASTLPGAYDLAHLRRFHRFLFQDVYDWAGELRTVDIYKGEVGFCRAQDVDHRLEQLFGKLATRRLLVTLEWDSYVIAFATVYGELNAIHPFREGNGRTQRAFLRQFAAHAGWTVAWESLTRRDNDAACHRYLTTGKPHALIKLLAPAIAPRM</sequence>
<keyword evidence="2" id="KW-0548">Nucleotidyltransferase</keyword>
<reference evidence="9" key="1">
    <citation type="submission" date="2020-12" db="EMBL/GenBank/DDBJ databases">
        <title>Genomic characterization of non-nitrogen-fixing Frankia strains.</title>
        <authorList>
            <person name="Carlos-Shanley C."/>
            <person name="Guerra T."/>
            <person name="Hahn D."/>
        </authorList>
    </citation>
    <scope>NUCLEOTIDE SEQUENCE</scope>
    <source>
        <strain evidence="9">CN6</strain>
    </source>
</reference>